<feature type="transmembrane region" description="Helical" evidence="7">
    <location>
        <begin position="281"/>
        <end position="302"/>
    </location>
</feature>
<dbReference type="SUPFAM" id="SSF103473">
    <property type="entry name" value="MFS general substrate transporter"/>
    <property type="match status" value="1"/>
</dbReference>
<feature type="transmembrane region" description="Helical" evidence="7">
    <location>
        <begin position="117"/>
        <end position="136"/>
    </location>
</feature>
<evidence type="ECO:0000256" key="3">
    <source>
        <dbReference type="ARBA" id="ARBA00022475"/>
    </source>
</evidence>
<dbReference type="Gene3D" id="1.20.1250.20">
    <property type="entry name" value="MFS general substrate transporter like domains"/>
    <property type="match status" value="2"/>
</dbReference>
<dbReference type="PANTHER" id="PTHR23513:SF11">
    <property type="entry name" value="STAPHYLOFERRIN A TRANSPORTER"/>
    <property type="match status" value="1"/>
</dbReference>
<reference evidence="9 10" key="4">
    <citation type="journal article" date="2018" name="Environ. Microbiol. Rep.">
        <title>Phylogenetic distribution of roseobacticides in the Roseobacter group and their effect on microalgae.</title>
        <authorList>
            <person name="Sonnenschein E.C."/>
            <person name="Phippen C.B."/>
            <person name="Bentzon-Tilia M."/>
            <person name="Rasmussen S.A."/>
            <person name="Nielsen K.F."/>
            <person name="Gram L."/>
        </authorList>
    </citation>
    <scope>NUCLEOTIDE SEQUENCE [LARGE SCALE GENOMIC DNA]</scope>
    <source>
        <strain evidence="9 10">P36</strain>
    </source>
</reference>
<feature type="transmembrane region" description="Helical" evidence="7">
    <location>
        <begin position="453"/>
        <end position="473"/>
    </location>
</feature>
<keyword evidence="4 7" id="KW-0812">Transmembrane</keyword>
<proteinExistence type="predicted"/>
<keyword evidence="9" id="KW-0614">Plasmid</keyword>
<dbReference type="Proteomes" id="UP000218891">
    <property type="component" value="Plasmid pP36_c"/>
</dbReference>
<reference evidence="9 10" key="1">
    <citation type="journal article" date="2017" name="Front. Microbiol.">
        <title>Phaeobacter piscinae sp. nov., a species of the Roseobacter group and potential aquaculture probiont.</title>
        <authorList>
            <person name="Sonnenschein E.C."/>
            <person name="Phippen C.B.W."/>
            <person name="Nielsen K.F."/>
            <person name="Mateiu R.V."/>
            <person name="Melchiorsen J."/>
            <person name="Gram L."/>
            <person name="Overmann J."/>
            <person name="Freese H.M."/>
        </authorList>
    </citation>
    <scope>NUCLEOTIDE SEQUENCE [LARGE SCALE GENOMIC DNA]</scope>
    <source>
        <strain evidence="9 10">P36</strain>
    </source>
</reference>
<geneLocation type="plasmid" evidence="9 10">
    <name>pP36_c</name>
</geneLocation>
<feature type="transmembrane region" description="Helical" evidence="7">
    <location>
        <begin position="485"/>
        <end position="503"/>
    </location>
</feature>
<organism evidence="9 10">
    <name type="scientific">Phaeobacter piscinae</name>
    <dbReference type="NCBI Taxonomy" id="1580596"/>
    <lineage>
        <taxon>Bacteria</taxon>
        <taxon>Pseudomonadati</taxon>
        <taxon>Pseudomonadota</taxon>
        <taxon>Alphaproteobacteria</taxon>
        <taxon>Rhodobacterales</taxon>
        <taxon>Roseobacteraceae</taxon>
        <taxon>Phaeobacter</taxon>
    </lineage>
</organism>
<reference evidence="9 10" key="3">
    <citation type="journal article" date="2017" name="Int. J. Syst. Evol. Microbiol.">
        <title>Adaptation of Surface-Associated Bacteria to the Open Ocean: A Genomically Distinct Subpopulation of Phaeobacter gallaeciensis Colonizes Pacific Mesozooplankton.</title>
        <authorList>
            <person name="Freese H.M."/>
            <person name="Methner A."/>
            <person name="Overmann J."/>
        </authorList>
    </citation>
    <scope>NUCLEOTIDE SEQUENCE [LARGE SCALE GENOMIC DNA]</scope>
    <source>
        <strain evidence="9 10">P36</strain>
    </source>
</reference>
<feature type="domain" description="Major facilitator superfamily (MFS) profile" evidence="8">
    <location>
        <begin position="114"/>
        <end position="508"/>
    </location>
</feature>
<protein>
    <submittedName>
        <fullName evidence="9">Transporter, MFS family</fullName>
    </submittedName>
</protein>
<evidence type="ECO:0000256" key="1">
    <source>
        <dbReference type="ARBA" id="ARBA00004651"/>
    </source>
</evidence>
<evidence type="ECO:0000259" key="8">
    <source>
        <dbReference type="PROSITE" id="PS50850"/>
    </source>
</evidence>
<evidence type="ECO:0000313" key="9">
    <source>
        <dbReference type="EMBL" id="ATG37938.1"/>
    </source>
</evidence>
<feature type="transmembrane region" description="Helical" evidence="7">
    <location>
        <begin position="412"/>
        <end position="432"/>
    </location>
</feature>
<dbReference type="InterPro" id="IPR010290">
    <property type="entry name" value="TM_effector"/>
</dbReference>
<dbReference type="PROSITE" id="PS50850">
    <property type="entry name" value="MFS"/>
    <property type="match status" value="1"/>
</dbReference>
<keyword evidence="5 7" id="KW-1133">Transmembrane helix</keyword>
<evidence type="ECO:0000256" key="7">
    <source>
        <dbReference type="SAM" id="Phobius"/>
    </source>
</evidence>
<dbReference type="EMBL" id="CP010646">
    <property type="protein sequence ID" value="ATG37938.1"/>
    <property type="molecule type" value="Genomic_DNA"/>
</dbReference>
<gene>
    <name evidence="9" type="ORF">PhaeoP36_03862</name>
</gene>
<reference evidence="9 10" key="2">
    <citation type="journal article" date="2017" name="Genome Biol. Evol.">
        <title>Trajectories and Drivers of Genome Evolution in Surface-Associated Marine Phaeobacter.</title>
        <authorList>
            <person name="Freese H.M."/>
            <person name="Sikorski J."/>
            <person name="Bunk B."/>
            <person name="Scheuner C."/>
            <person name="Meier-Kolthoff J.P."/>
            <person name="Sproer C."/>
            <person name="Gram L."/>
            <person name="Overmann J."/>
        </authorList>
    </citation>
    <scope>NUCLEOTIDE SEQUENCE [LARGE SCALE GENOMIC DNA]</scope>
    <source>
        <strain evidence="9 10">P36</strain>
    </source>
</reference>
<accession>A0ABM6PJY2</accession>
<dbReference type="InterPro" id="IPR020846">
    <property type="entry name" value="MFS_dom"/>
</dbReference>
<sequence length="508" mass="54084">MDPLQRPESFDAIRKFQQDNTAIEAILFGLYITPRVTLLGMLFPWIMVRITTVAQPLPAGRAPQAAGSSRDLAGPPMLVMRPRPVTARQAGASIRPTAQPEAPMAAPLLLRNRNYRLLFTAGALTNLGDGFILLALPWLATLMTRDPVAIAAVAAAGRLPWLFFALPAGVIADMTDRRKLIARADLLRAVIVLAILMLALSEPVPGAIWALAGLAFVLGAAEVIRDNAAQTILPDIVAATDLEAANGQMWTAEQLTGQFIGPPLAGLLIASGIAIPFGLDVVALVLAAGFVWLISLSPRAPVQQGFRTALMQGIRFMRSDTLLLRLAIVLGIANFLATATITVQVLFAQEVLDLSATEYGFVLSVAALGAVTGSLIAPRLSRLIGVQPCLYLSIAGWAVGYALIGISSNGVVMALAMFGVMAAAMVWNVITVSWRQRRIPSELLGRVNSIYRCFGWGSMPLGALAGGTVVALLEHDLGRDIALRAPFVLSATCCLLLLAYATFRLRLD</sequence>
<evidence type="ECO:0000256" key="6">
    <source>
        <dbReference type="ARBA" id="ARBA00023136"/>
    </source>
</evidence>
<name>A0ABM6PJY2_9RHOB</name>
<evidence type="ECO:0000313" key="10">
    <source>
        <dbReference type="Proteomes" id="UP000218891"/>
    </source>
</evidence>
<dbReference type="Pfam" id="PF05977">
    <property type="entry name" value="MFS_3"/>
    <property type="match status" value="1"/>
</dbReference>
<feature type="transmembrane region" description="Helical" evidence="7">
    <location>
        <begin position="25"/>
        <end position="48"/>
    </location>
</feature>
<evidence type="ECO:0000256" key="4">
    <source>
        <dbReference type="ARBA" id="ARBA00022692"/>
    </source>
</evidence>
<comment type="subcellular location">
    <subcellularLocation>
        <location evidence="1">Cell membrane</location>
        <topology evidence="1">Multi-pass membrane protein</topology>
    </subcellularLocation>
</comment>
<keyword evidence="6 7" id="KW-0472">Membrane</keyword>
<keyword evidence="10" id="KW-1185">Reference proteome</keyword>
<feature type="transmembrane region" description="Helical" evidence="7">
    <location>
        <begin position="322"/>
        <end position="347"/>
    </location>
</feature>
<keyword evidence="3" id="KW-1003">Cell membrane</keyword>
<feature type="transmembrane region" description="Helical" evidence="7">
    <location>
        <begin position="359"/>
        <end position="377"/>
    </location>
</feature>
<evidence type="ECO:0000256" key="2">
    <source>
        <dbReference type="ARBA" id="ARBA00022448"/>
    </source>
</evidence>
<dbReference type="PANTHER" id="PTHR23513">
    <property type="entry name" value="INTEGRAL MEMBRANE EFFLUX PROTEIN-RELATED"/>
    <property type="match status" value="1"/>
</dbReference>
<keyword evidence="2" id="KW-0813">Transport</keyword>
<evidence type="ECO:0000256" key="5">
    <source>
        <dbReference type="ARBA" id="ARBA00022989"/>
    </source>
</evidence>
<feature type="transmembrane region" description="Helical" evidence="7">
    <location>
        <begin position="389"/>
        <end position="406"/>
    </location>
</feature>
<dbReference type="CDD" id="cd06173">
    <property type="entry name" value="MFS_MefA_like"/>
    <property type="match status" value="1"/>
</dbReference>
<feature type="transmembrane region" description="Helical" evidence="7">
    <location>
        <begin position="148"/>
        <end position="168"/>
    </location>
</feature>
<dbReference type="InterPro" id="IPR036259">
    <property type="entry name" value="MFS_trans_sf"/>
</dbReference>